<proteinExistence type="predicted"/>
<name>A0A4Y4E6R0_CELCE</name>
<organism evidence="2 3">
    <name type="scientific">Cellulosimicrobium cellulans</name>
    <name type="common">Arthrobacter luteus</name>
    <dbReference type="NCBI Taxonomy" id="1710"/>
    <lineage>
        <taxon>Bacteria</taxon>
        <taxon>Bacillati</taxon>
        <taxon>Actinomycetota</taxon>
        <taxon>Actinomycetes</taxon>
        <taxon>Micrococcales</taxon>
        <taxon>Promicromonosporaceae</taxon>
        <taxon>Cellulosimicrobium</taxon>
    </lineage>
</organism>
<accession>A0A4Y4E6R0</accession>
<gene>
    <name evidence="2" type="ORF">CCE02nite_23200</name>
</gene>
<dbReference type="Proteomes" id="UP000316659">
    <property type="component" value="Unassembled WGS sequence"/>
</dbReference>
<protein>
    <submittedName>
        <fullName evidence="2">Uncharacterized protein</fullName>
    </submittedName>
</protein>
<reference evidence="2 3" key="1">
    <citation type="submission" date="2019-06" db="EMBL/GenBank/DDBJ databases">
        <title>Whole genome shotgun sequence of Cellulosimicrobium cellulans NBRC 15516.</title>
        <authorList>
            <person name="Hosoyama A."/>
            <person name="Uohara A."/>
            <person name="Ohji S."/>
            <person name="Ichikawa N."/>
        </authorList>
    </citation>
    <scope>NUCLEOTIDE SEQUENCE [LARGE SCALE GENOMIC DNA]</scope>
    <source>
        <strain evidence="2 3">NBRC 15516</strain>
    </source>
</reference>
<feature type="region of interest" description="Disordered" evidence="1">
    <location>
        <begin position="68"/>
        <end position="92"/>
    </location>
</feature>
<sequence length="119" mass="13099">MGCDMRVIWGATFDHSPQRLSTNRGVSSVYPGGAVETVRRAQSVDGTQGRLLCTLLWITVDDQPCGVDDEVPDGGRRVGTDRLPTGRATFPQRDHGFVHTRFCPLTCTDTGFPRIPQPR</sequence>
<evidence type="ECO:0000256" key="1">
    <source>
        <dbReference type="SAM" id="MobiDB-lite"/>
    </source>
</evidence>
<comment type="caution">
    <text evidence="2">The sequence shown here is derived from an EMBL/GenBank/DDBJ whole genome shotgun (WGS) entry which is preliminary data.</text>
</comment>
<dbReference type="EMBL" id="BJNZ01000013">
    <property type="protein sequence ID" value="GED10321.1"/>
    <property type="molecule type" value="Genomic_DNA"/>
</dbReference>
<evidence type="ECO:0000313" key="2">
    <source>
        <dbReference type="EMBL" id="GED10321.1"/>
    </source>
</evidence>
<dbReference type="AlphaFoldDB" id="A0A4Y4E6R0"/>
<evidence type="ECO:0000313" key="3">
    <source>
        <dbReference type="Proteomes" id="UP000316659"/>
    </source>
</evidence>